<sequence length="1697" mass="188008">MANLQDVVLEAVDTIVSNRIEQIATDKTVTATVAGCTNSLTGEYLVSYNGGKLKAYAQEGNTYTQGQSVYVLVPEGDFTKKKNIVGVAQAAEDDNNISFVSSAISNYNLIGRNCLSDKNKVTPAGLRSYKKEDYKVLYKKDEDVSGSKPKFLSIDTQELENNIKQAEAVLIEASFRTSLPREHKLTKTGEYGITFILAFKDGDATDDNGQALVKKLSYTIDSNSMTGSPLQYQSYFDQYQIFPIDVENFLYIDQIIFYCKDFVEATDQIQSQDRPIGWGDDIFVKDVEFYGLRKISAANGDYQMHLSMPKGSTFRDLTENSSLSVVGTLRHKNEDLSGDAMYYWFKEDGRVTASSKDYKMYGGAGWSYLEAKGNKYSFVTTGAENRAYENKYMCVCVYKEQMVLKDYFVLYNEAAKRDIEITSSLGVSFSFDRGEPTVTCLLDGKDKNFEAGKANGHPDSYFRFVWSKVDDYGQTLSFVETVEELKARYEEGIKQGIGYNNLSALKNQMNALEGASWSKNTLTYPVKGIDSKATFKCAVYLRDREPTGEETVEDIEYGIGTATITLKNATAADPTDYYITIENGDQVFQYSESGVSPDDDRYEDPLEVKPLTCHFFDPAGLEVNKDTYDIKWRVPLTDSLITIPKEGMVLNQSNQKIEYCTSQIYPMAIAANFDYSAVSNQIEAIVTYQGVTYSQMTDFLFTKVGENGTNGTDIVAKISPTSKSLKSKMLALIIDKNNKVVWNTGQSISQQVLQFQLYQRNEKINDDSTVSWSMGYGQSKYMSCNDGVVSWDTTNAAKRKFMNQIVKAQTTYTVGDTSYKYYAFYGIPVIKKYADNDIQIDKTSLLKSITYNTDGRNPLYNKNQGVTLVGTGLDDLFVEWIAEGGEPSKAGQTYDENPLSACFKIITEKNTSDGVQKTARTKGLSQIYILPNDVYDGEYGNNLIHCKVYTSADVANPIVELYIPIYMSLNTYGLKSLNDWDGTHLEINEDENYILAPQIGAGEKNKNNQFTGVVMGTSKTYDSNESQIGLMGFSEGKQSIFLDAKDGSATFGLPEQQASQNNHFEEGRIKLVPGGESYIGAWRIGSRALYNIANAEVDKDGNFTEAKVDRPYTDYPVKDSQFSIPSDKQGLILGANPAYISVKGKPLTKQNSNIDFDGANAALAEGDSLEVEIDPRKDSTFSIYRHYKKDDKWHRYPLVGINQYGQFYTNAIQDQESSMGIGKIGAFGKRAFDAKYIGAQFGWSDTNLFKFFVDGTVGSSEKATTDLYLSTGTNVNNEYPRGFNVYGKHVSLYAPDLGKESADSSTHRLHIDSEQAILGHENSYLRLSALSAADDTTEGKTKTSVLYLNNNFEFMNPKDRKTTMSTGDFTLSAIGSPKDDKADKDGNYTYAIGGNLRFNATNSITHIADKDFQIKAGEDYFMNSKAFSSVAKNDEGTFTIGANNAKALLTLNDNTGQDTTLVGEGLKFNAANNGVKIVSDTSPDGIKFVATAIKDNEAQGGVSISLVPQSGGNGAFYIRSGTGSIESKYDEIKHVGKRTYVSIGHGIVSNWGTFLGTPDSQSTTSIIAERDMRSINGWNYSNEYCYNKAYSHNCMGADRISTKISDHLGCIYDLLNNLQTQISNEVNARKSDVNDARAKANAAQTTANSKVDTSTYNNHMHQFKVLRSKVRVGDKESANEYVYSLSTGSGFSTSRPV</sequence>
<dbReference type="EMBL" id="BK015962">
    <property type="protein sequence ID" value="DAF87486.1"/>
    <property type="molecule type" value="Genomic_DNA"/>
</dbReference>
<protein>
    <submittedName>
        <fullName evidence="1">Uncharacterized protein</fullName>
    </submittedName>
</protein>
<name>A0A8S5TZ56_9CAUD</name>
<organism evidence="1">
    <name type="scientific">Siphoviridae sp. ctnPP24</name>
    <dbReference type="NCBI Taxonomy" id="2825662"/>
    <lineage>
        <taxon>Viruses</taxon>
        <taxon>Duplodnaviria</taxon>
        <taxon>Heunggongvirae</taxon>
        <taxon>Uroviricota</taxon>
        <taxon>Caudoviricetes</taxon>
    </lineage>
</organism>
<reference evidence="1" key="1">
    <citation type="journal article" date="2021" name="Proc. Natl. Acad. Sci. U.S.A.">
        <title>A Catalog of Tens of Thousands of Viruses from Human Metagenomes Reveals Hidden Associations with Chronic Diseases.</title>
        <authorList>
            <person name="Tisza M.J."/>
            <person name="Buck C.B."/>
        </authorList>
    </citation>
    <scope>NUCLEOTIDE SEQUENCE</scope>
    <source>
        <strain evidence="1">CtnPP24</strain>
    </source>
</reference>
<proteinExistence type="predicted"/>
<evidence type="ECO:0000313" key="1">
    <source>
        <dbReference type="EMBL" id="DAF87486.1"/>
    </source>
</evidence>
<accession>A0A8S5TZ56</accession>